<dbReference type="EMBL" id="BSYO01000014">
    <property type="protein sequence ID" value="GMH14974.1"/>
    <property type="molecule type" value="Genomic_DNA"/>
</dbReference>
<protein>
    <submittedName>
        <fullName evidence="1">Uncharacterized protein</fullName>
    </submittedName>
</protein>
<gene>
    <name evidence="1" type="ORF">Nepgr_016815</name>
</gene>
<proteinExistence type="predicted"/>
<dbReference type="AlphaFoldDB" id="A0AAD3SQE0"/>
<sequence>MATQCCIDESNFILGAQGNDHRSVPRQVILSSKIWGDYQHGEENKDRMDHQSDFGSPRLKRKNFLSLGYSQLQPWQKQSPIQCTKRIAAG</sequence>
<reference evidence="1" key="1">
    <citation type="submission" date="2023-05" db="EMBL/GenBank/DDBJ databases">
        <title>Nepenthes gracilis genome sequencing.</title>
        <authorList>
            <person name="Fukushima K."/>
        </authorList>
    </citation>
    <scope>NUCLEOTIDE SEQUENCE</scope>
    <source>
        <strain evidence="1">SING2019-196</strain>
    </source>
</reference>
<dbReference type="Proteomes" id="UP001279734">
    <property type="component" value="Unassembled WGS sequence"/>
</dbReference>
<evidence type="ECO:0000313" key="1">
    <source>
        <dbReference type="EMBL" id="GMH14974.1"/>
    </source>
</evidence>
<organism evidence="1 2">
    <name type="scientific">Nepenthes gracilis</name>
    <name type="common">Slender pitcher plant</name>
    <dbReference type="NCBI Taxonomy" id="150966"/>
    <lineage>
        <taxon>Eukaryota</taxon>
        <taxon>Viridiplantae</taxon>
        <taxon>Streptophyta</taxon>
        <taxon>Embryophyta</taxon>
        <taxon>Tracheophyta</taxon>
        <taxon>Spermatophyta</taxon>
        <taxon>Magnoliopsida</taxon>
        <taxon>eudicotyledons</taxon>
        <taxon>Gunneridae</taxon>
        <taxon>Pentapetalae</taxon>
        <taxon>Caryophyllales</taxon>
        <taxon>Nepenthaceae</taxon>
        <taxon>Nepenthes</taxon>
    </lineage>
</organism>
<keyword evidence="2" id="KW-1185">Reference proteome</keyword>
<comment type="caution">
    <text evidence="1">The sequence shown here is derived from an EMBL/GenBank/DDBJ whole genome shotgun (WGS) entry which is preliminary data.</text>
</comment>
<evidence type="ECO:0000313" key="2">
    <source>
        <dbReference type="Proteomes" id="UP001279734"/>
    </source>
</evidence>
<accession>A0AAD3SQE0</accession>
<name>A0AAD3SQE0_NEPGR</name>